<name>S9UL90_9TRYP</name>
<proteinExistence type="predicted"/>
<dbReference type="EMBL" id="ATMH01012066">
    <property type="protein sequence ID" value="EPY15461.1"/>
    <property type="molecule type" value="Genomic_DNA"/>
</dbReference>
<dbReference type="OrthoDB" id="264247at2759"/>
<protein>
    <submittedName>
        <fullName evidence="1">Uncharacterized protein</fullName>
    </submittedName>
</protein>
<gene>
    <name evidence="1" type="ORF">STCU_12010</name>
</gene>
<organism evidence="1 2">
    <name type="scientific">Strigomonas culicis</name>
    <dbReference type="NCBI Taxonomy" id="28005"/>
    <lineage>
        <taxon>Eukaryota</taxon>
        <taxon>Discoba</taxon>
        <taxon>Euglenozoa</taxon>
        <taxon>Kinetoplastea</taxon>
        <taxon>Metakinetoplastina</taxon>
        <taxon>Trypanosomatida</taxon>
        <taxon>Trypanosomatidae</taxon>
        <taxon>Strigomonadinae</taxon>
        <taxon>Strigomonas</taxon>
    </lineage>
</organism>
<dbReference type="Proteomes" id="UP000015354">
    <property type="component" value="Unassembled WGS sequence"/>
</dbReference>
<reference evidence="1 2" key="1">
    <citation type="journal article" date="2013" name="PLoS ONE">
        <title>Predicting the Proteins of Angomonas deanei, Strigomonas culicis and Their Respective Endosymbionts Reveals New Aspects of the Trypanosomatidae Family.</title>
        <authorList>
            <person name="Motta M.C."/>
            <person name="Martins A.C."/>
            <person name="de Souza S.S."/>
            <person name="Catta-Preta C.M."/>
            <person name="Silva R."/>
            <person name="Klein C.C."/>
            <person name="de Almeida L.G."/>
            <person name="de Lima Cunha O."/>
            <person name="Ciapina L.P."/>
            <person name="Brocchi M."/>
            <person name="Colabardini A.C."/>
            <person name="de Araujo Lima B."/>
            <person name="Machado C.R."/>
            <person name="de Almeida Soares C.M."/>
            <person name="Probst C.M."/>
            <person name="de Menezes C.B."/>
            <person name="Thompson C.E."/>
            <person name="Bartholomeu D.C."/>
            <person name="Gradia D.F."/>
            <person name="Pavoni D.P."/>
            <person name="Grisard E.C."/>
            <person name="Fantinatti-Garboggini F."/>
            <person name="Marchini F.K."/>
            <person name="Rodrigues-Luiz G.F."/>
            <person name="Wagner G."/>
            <person name="Goldman G.H."/>
            <person name="Fietto J.L."/>
            <person name="Elias M.C."/>
            <person name="Goldman M.H."/>
            <person name="Sagot M.F."/>
            <person name="Pereira M."/>
            <person name="Stoco P.H."/>
            <person name="de Mendonca-Neto R.P."/>
            <person name="Teixeira S.M."/>
            <person name="Maciel T.E."/>
            <person name="de Oliveira Mendes T.A."/>
            <person name="Urmenyi T.P."/>
            <person name="de Souza W."/>
            <person name="Schenkman S."/>
            <person name="de Vasconcelos A.T."/>
        </authorList>
    </citation>
    <scope>NUCLEOTIDE SEQUENCE [LARGE SCALE GENOMIC DNA]</scope>
</reference>
<keyword evidence="2" id="KW-1185">Reference proteome</keyword>
<evidence type="ECO:0000313" key="2">
    <source>
        <dbReference type="Proteomes" id="UP000015354"/>
    </source>
</evidence>
<sequence>MADVEEAEFLQEYMEDLHTEYFNYVYRDEAHYAYHKRSFFLWHCLRRAFCFRCALARQTELLLLEYEKRQIIKPYLCCECLFSGIDYRSKRFYYANLYSDKHHFINQLNNYFTRYSPNGKGMYSCCTAGGGGDDMETGRDSAVDAEEEVETVSGGRAESQFLVSNTHSHMNSELRHDQSRTEPGAPSQLSRLLPLHEYDTLYHHSSSYYRRTLCCVLLLDTLSLGICCTPLSGFCCYQGLGTALFGWRLRYMVRTRYKLRRAATLLDMLLFNMCFPSWCVEQQGVELLAGGLSEAGPSAALMR</sequence>
<comment type="caution">
    <text evidence="1">The sequence shown here is derived from an EMBL/GenBank/DDBJ whole genome shotgun (WGS) entry which is preliminary data.</text>
</comment>
<evidence type="ECO:0000313" key="1">
    <source>
        <dbReference type="EMBL" id="EPY15461.1"/>
    </source>
</evidence>
<dbReference type="AlphaFoldDB" id="S9UL90"/>
<accession>S9UL90</accession>